<evidence type="ECO:0000313" key="2">
    <source>
        <dbReference type="EMBL" id="OCA75353.1"/>
    </source>
</evidence>
<name>A0A1B8ZUT5_9FLAO</name>
<comment type="caution">
    <text evidence="2">The sequence shown here is derived from an EMBL/GenBank/DDBJ whole genome shotgun (WGS) entry which is preliminary data.</text>
</comment>
<dbReference type="AlphaFoldDB" id="A0A1B8ZUT5"/>
<evidence type="ECO:0000313" key="4">
    <source>
        <dbReference type="Proteomes" id="UP001350005"/>
    </source>
</evidence>
<dbReference type="Proteomes" id="UP000093432">
    <property type="component" value="Unassembled WGS sequence"/>
</dbReference>
<reference evidence="1 4" key="3">
    <citation type="submission" date="2024-01" db="EMBL/GenBank/DDBJ databases">
        <title>Whole genome of Chryseobacterium arthrosphaerae NNCa 2741.</title>
        <authorList>
            <person name="Boriskina E.V."/>
            <person name="Gordinskaya N.A."/>
            <person name="Kropotov V.S."/>
            <person name="Alekseeva A.E."/>
            <person name="Makhova M.A."/>
            <person name="Kryazhev D.V."/>
            <person name="Shkurkina I.S."/>
        </authorList>
    </citation>
    <scope>NUCLEOTIDE SEQUENCE [LARGE SCALE GENOMIC DNA]</scope>
    <source>
        <strain evidence="1 4">NNCa 2741</strain>
    </source>
</reference>
<dbReference type="OrthoDB" id="1235016at2"/>
<evidence type="ECO:0000313" key="3">
    <source>
        <dbReference type="Proteomes" id="UP000093432"/>
    </source>
</evidence>
<reference evidence="3" key="2">
    <citation type="submission" date="2016-07" db="EMBL/GenBank/DDBJ databases">
        <authorList>
            <person name="Florea S."/>
            <person name="Webb J.S."/>
            <person name="Jaromczyk J."/>
            <person name="Schardl C.L."/>
        </authorList>
    </citation>
    <scope>NUCLEOTIDE SEQUENCE [LARGE SCALE GENOMIC DNA]</scope>
    <source>
        <strain evidence="3">CC-VM-7</strain>
    </source>
</reference>
<proteinExistence type="predicted"/>
<evidence type="ECO:0000313" key="1">
    <source>
        <dbReference type="EMBL" id="MEE6126993.1"/>
    </source>
</evidence>
<dbReference type="EMBL" id="MAYG01000001">
    <property type="protein sequence ID" value="OCA75353.1"/>
    <property type="molecule type" value="Genomic_DNA"/>
</dbReference>
<protein>
    <submittedName>
        <fullName evidence="2">Uncharacterized protein</fullName>
    </submittedName>
</protein>
<sequence>MKKYLFIFTLIYIQCLSQEQIKVSHVSQHDNFIEVGIHMDKPTDKFNLIRLDTLTVTGNQKNILKENKEYPLNYGYNNGMTLVRRYDIPEKHSKNVTIKGVIQYFTPSKSNGSYIDAGKLKNIKLNTNLVSKAFTDKYPKLYFSIIDSAAINKVFPDLKVNNEKIDFKSYDIMYAYRDGSPQKLTYFINDNPDPGYNNMILEDSKTGIVYKLVRLKQNMSPSEKDQIHVELMIENENAVRKIPFELKDISVAEK</sequence>
<gene>
    <name evidence="2" type="ORF">BBI00_13870</name>
    <name evidence="1" type="ORF">V2E39_06295</name>
</gene>
<dbReference type="STRING" id="651561.BBI00_13870"/>
<keyword evidence="4" id="KW-1185">Reference proteome</keyword>
<organism evidence="2 3">
    <name type="scientific">Chryseobacterium arthrosphaerae</name>
    <dbReference type="NCBI Taxonomy" id="651561"/>
    <lineage>
        <taxon>Bacteria</taxon>
        <taxon>Pseudomonadati</taxon>
        <taxon>Bacteroidota</taxon>
        <taxon>Flavobacteriia</taxon>
        <taxon>Flavobacteriales</taxon>
        <taxon>Weeksellaceae</taxon>
        <taxon>Chryseobacterium group</taxon>
        <taxon>Chryseobacterium</taxon>
    </lineage>
</organism>
<dbReference type="RefSeq" id="WP_065399322.1">
    <property type="nucleotide sequence ID" value="NZ_JAKYXJ010000003.1"/>
</dbReference>
<accession>A0A1B8ZUT5</accession>
<dbReference type="EMBL" id="JAZGJU010000009">
    <property type="protein sequence ID" value="MEE6126993.1"/>
    <property type="molecule type" value="Genomic_DNA"/>
</dbReference>
<reference evidence="2" key="1">
    <citation type="submission" date="2016-07" db="EMBL/GenBank/DDBJ databases">
        <authorList>
            <person name="Jeong J.-J."/>
            <person name="Kim D.W."/>
            <person name="Sang M.K."/>
            <person name="Choi I.-G."/>
            <person name="Kim K.D."/>
        </authorList>
    </citation>
    <scope>NUCLEOTIDE SEQUENCE</scope>
    <source>
        <strain evidence="2">CC-VM-7</strain>
    </source>
</reference>
<dbReference type="Proteomes" id="UP001350005">
    <property type="component" value="Unassembled WGS sequence"/>
</dbReference>